<reference evidence="19 20" key="1">
    <citation type="journal article" date="2013" name="Biodegradation">
        <title>Quantitative proteomic analysis of ibuprofen-degrading Patulibacter sp. strain I11.</title>
        <authorList>
            <person name="Almeida B."/>
            <person name="Kjeldal H."/>
            <person name="Lolas I."/>
            <person name="Knudsen A.D."/>
            <person name="Carvalho G."/>
            <person name="Nielsen K.L."/>
            <person name="Barreto Crespo M.T."/>
            <person name="Stensballe A."/>
            <person name="Nielsen J.L."/>
        </authorList>
    </citation>
    <scope>NUCLEOTIDE SEQUENCE [LARGE SCALE GENOMIC DNA]</scope>
    <source>
        <strain evidence="19 20">I11</strain>
    </source>
</reference>
<keyword evidence="11 15" id="KW-0472">Membrane</keyword>
<comment type="subcellular location">
    <subcellularLocation>
        <location evidence="2">Cell inner membrane</location>
        <topology evidence="2">Multi-pass membrane protein</topology>
    </subcellularLocation>
</comment>
<comment type="cofactor">
    <cofactor evidence="1">
        <name>FAD</name>
        <dbReference type="ChEBI" id="CHEBI:57692"/>
    </cofactor>
</comment>
<evidence type="ECO:0000256" key="11">
    <source>
        <dbReference type="ARBA" id="ARBA00023136"/>
    </source>
</evidence>
<evidence type="ECO:0000256" key="1">
    <source>
        <dbReference type="ARBA" id="ARBA00001974"/>
    </source>
</evidence>
<dbReference type="InterPro" id="IPR011527">
    <property type="entry name" value="ABC1_TM_dom"/>
</dbReference>
<evidence type="ECO:0000256" key="15">
    <source>
        <dbReference type="SAM" id="Phobius"/>
    </source>
</evidence>
<evidence type="ECO:0000259" key="17">
    <source>
        <dbReference type="PROSITE" id="PS50929"/>
    </source>
</evidence>
<accession>H0E009</accession>
<evidence type="ECO:0000256" key="14">
    <source>
        <dbReference type="ARBA" id="ARBA00023488"/>
    </source>
</evidence>
<dbReference type="Pfam" id="PF00664">
    <property type="entry name" value="ABC_membrane"/>
    <property type="match status" value="1"/>
</dbReference>
<dbReference type="GO" id="GO:0005524">
    <property type="term" value="F:ATP binding"/>
    <property type="evidence" value="ECO:0007669"/>
    <property type="project" value="UniProtKB-KW"/>
</dbReference>
<comment type="caution">
    <text evidence="19">The sequence shown here is derived from an EMBL/GenBank/DDBJ whole genome shotgun (WGS) entry which is preliminary data.</text>
</comment>
<dbReference type="SUPFAM" id="SSF52540">
    <property type="entry name" value="P-loop containing nucleoside triphosphate hydrolases"/>
    <property type="match status" value="1"/>
</dbReference>
<feature type="transmembrane region" description="Helical" evidence="15">
    <location>
        <begin position="533"/>
        <end position="552"/>
    </location>
</feature>
<evidence type="ECO:0000256" key="8">
    <source>
        <dbReference type="ARBA" id="ARBA00022827"/>
    </source>
</evidence>
<proteinExistence type="inferred from homology"/>
<feature type="domain" description="ABC transmembrane type-1" evidence="17">
    <location>
        <begin position="302"/>
        <end position="458"/>
    </location>
</feature>
<dbReference type="PANTHER" id="PTHR24221">
    <property type="entry name" value="ATP-BINDING CASSETTE SUB-FAMILY B"/>
    <property type="match status" value="1"/>
</dbReference>
<evidence type="ECO:0000256" key="7">
    <source>
        <dbReference type="ARBA" id="ARBA00022741"/>
    </source>
</evidence>
<evidence type="ECO:0000256" key="3">
    <source>
        <dbReference type="ARBA" id="ARBA00022448"/>
    </source>
</evidence>
<dbReference type="PANTHER" id="PTHR24221:SF654">
    <property type="entry name" value="ATP-BINDING CASSETTE SUB-FAMILY B MEMBER 6"/>
    <property type="match status" value="1"/>
</dbReference>
<dbReference type="InterPro" id="IPR003593">
    <property type="entry name" value="AAA+_ATPase"/>
</dbReference>
<feature type="domain" description="ABC transporter" evidence="16">
    <location>
        <begin position="625"/>
        <end position="858"/>
    </location>
</feature>
<gene>
    <name evidence="19" type="ORF">PAI11_01140</name>
</gene>
<dbReference type="Gene3D" id="2.40.30.10">
    <property type="entry name" value="Translation factors"/>
    <property type="match status" value="1"/>
</dbReference>
<dbReference type="InterPro" id="IPR007037">
    <property type="entry name" value="SIP_rossman_dom"/>
</dbReference>
<dbReference type="Pfam" id="PF00005">
    <property type="entry name" value="ABC_tran"/>
    <property type="match status" value="1"/>
</dbReference>
<dbReference type="InterPro" id="IPR039261">
    <property type="entry name" value="FNR_nucleotide-bd"/>
</dbReference>
<evidence type="ECO:0000256" key="10">
    <source>
        <dbReference type="ARBA" id="ARBA00022989"/>
    </source>
</evidence>
<feature type="transmembrane region" description="Helical" evidence="15">
    <location>
        <begin position="408"/>
        <end position="434"/>
    </location>
</feature>
<dbReference type="GO" id="GO:0005886">
    <property type="term" value="C:plasma membrane"/>
    <property type="evidence" value="ECO:0007669"/>
    <property type="project" value="UniProtKB-SubCell"/>
</dbReference>
<evidence type="ECO:0000256" key="13">
    <source>
        <dbReference type="ARBA" id="ARBA00023467"/>
    </source>
</evidence>
<dbReference type="GO" id="GO:0016887">
    <property type="term" value="F:ATP hydrolysis activity"/>
    <property type="evidence" value="ECO:0007669"/>
    <property type="project" value="InterPro"/>
</dbReference>
<sequence length="876" mass="94137">MSMSGAGEWELEVRSITDVTPHYRRIAFHAPGFYDGAIEIEFSAASWIRLWVPDESDPGREHQRGYTVVESDPEQDELTLEFVLHQPAGPACTWARNATVGARVIATRFGIQQFTPPDPPAAGYLLVGDPAGIPGINGILEVLPPDVPVDVYLEHVYPDDREIPIVAHPRRRLTWVPRTGEAGALADALTERDYDGWFGWVTCERDAVRAVRERLKEWGFPRGAVKSQAYWTLGKGAVKEGDVAPELPPPAAAPITIEPEPVVAAIGDGEPAPASMDVDKRAAGWAGTAGRRLLEPIRPLLVAAAVVQAIVSLLQIAPYVVLAEVCSRILAGDTDDLGGLAWTAVALMGAGSLLAIALVAAMHVLDAELGHRIRRRLVTHLGRLPLGWFDDRSSGIVRKAVQDDAAQLHYLVTHAVLDAVAAVVAPIAVLLYLFVVHPGLAAVLLLPLLALYVLMLRVLAMAGDGRPVFERYRERVSAESVALTDGAAVMRIYDFGPASRFRRLLADRMRFFDQWQGPLTEPKARQDLVVRPTTSMLLIAGVGGAFVIAGWMQPHELVVFLFVGVTFGAQLLAVSYGLMAVYESQKAAGRIGLLLEEDELPVAEPEAASAPPPAPAPADGPPGRVRFEGVTFGYRADRPIVRDLDLALEPGTLTAIVGASGAGKSTLASLLARFYDVDAGRITIDGDDLRALPPAELHRRVGFVLQGNSAVRASLRDNIALGRPDAAPDEVERAARAAQIHERIARDPRGYDAVLGEDTWLSGGELQRLAVARTLLADPPVLVLDEATAFADPESEHLVQQAINALAADRTVLAIAHRLPTIVHADRIVVLEDGGILEQGTHAELLAARGRYHELWAAWSASHAPAVATARDGAAA</sequence>
<dbReference type="InterPro" id="IPR013113">
    <property type="entry name" value="SIP_FAD-bd"/>
</dbReference>
<feature type="transmembrane region" description="Helical" evidence="15">
    <location>
        <begin position="558"/>
        <end position="582"/>
    </location>
</feature>
<evidence type="ECO:0000259" key="16">
    <source>
        <dbReference type="PROSITE" id="PS50893"/>
    </source>
</evidence>
<evidence type="ECO:0000256" key="6">
    <source>
        <dbReference type="ARBA" id="ARBA00022692"/>
    </source>
</evidence>
<keyword evidence="8" id="KW-0274">FAD</keyword>
<keyword evidence="3" id="KW-0813">Transport</keyword>
<dbReference type="GO" id="GO:0140359">
    <property type="term" value="F:ABC-type transporter activity"/>
    <property type="evidence" value="ECO:0007669"/>
    <property type="project" value="InterPro"/>
</dbReference>
<evidence type="ECO:0000256" key="9">
    <source>
        <dbReference type="ARBA" id="ARBA00022840"/>
    </source>
</evidence>
<dbReference type="InterPro" id="IPR017927">
    <property type="entry name" value="FAD-bd_FR_type"/>
</dbReference>
<evidence type="ECO:0000256" key="12">
    <source>
        <dbReference type="ARBA" id="ARBA00023455"/>
    </source>
</evidence>
<keyword evidence="20" id="KW-1185">Reference proteome</keyword>
<name>H0E009_9ACTN</name>
<dbReference type="CDD" id="cd06193">
    <property type="entry name" value="siderophore_interacting"/>
    <property type="match status" value="1"/>
</dbReference>
<organism evidence="19 20">
    <name type="scientific">Patulibacter medicamentivorans</name>
    <dbReference type="NCBI Taxonomy" id="1097667"/>
    <lineage>
        <taxon>Bacteria</taxon>
        <taxon>Bacillati</taxon>
        <taxon>Actinomycetota</taxon>
        <taxon>Thermoleophilia</taxon>
        <taxon>Solirubrobacterales</taxon>
        <taxon>Patulibacteraceae</taxon>
        <taxon>Patulibacter</taxon>
    </lineage>
</organism>
<dbReference type="SMART" id="SM00382">
    <property type="entry name" value="AAA"/>
    <property type="match status" value="1"/>
</dbReference>
<keyword evidence="6 15" id="KW-0812">Transmembrane</keyword>
<keyword evidence="10 15" id="KW-1133">Transmembrane helix</keyword>
<evidence type="ECO:0000256" key="5">
    <source>
        <dbReference type="ARBA" id="ARBA00022630"/>
    </source>
</evidence>
<dbReference type="InterPro" id="IPR017871">
    <property type="entry name" value="ABC_transporter-like_CS"/>
</dbReference>
<feature type="transmembrane region" description="Helical" evidence="15">
    <location>
        <begin position="300"/>
        <end position="321"/>
    </location>
</feature>
<dbReference type="PROSITE" id="PS50893">
    <property type="entry name" value="ABC_TRANSPORTER_2"/>
    <property type="match status" value="1"/>
</dbReference>
<dbReference type="InterPro" id="IPR036640">
    <property type="entry name" value="ABC1_TM_sf"/>
</dbReference>
<dbReference type="InterPro" id="IPR039421">
    <property type="entry name" value="Type_1_exporter"/>
</dbReference>
<dbReference type="FunFam" id="3.40.50.300:FF:000221">
    <property type="entry name" value="Multidrug ABC transporter ATP-binding protein"/>
    <property type="match status" value="1"/>
</dbReference>
<feature type="domain" description="FAD-binding FR-type" evidence="18">
    <location>
        <begin position="6"/>
        <end position="117"/>
    </location>
</feature>
<dbReference type="RefSeq" id="WP_007569749.1">
    <property type="nucleotide sequence ID" value="NZ_AGUD01000004.1"/>
</dbReference>
<dbReference type="PATRIC" id="fig|1097667.3.peg.114"/>
<keyword evidence="7" id="KW-0547">Nucleotide-binding</keyword>
<dbReference type="InterPro" id="IPR027417">
    <property type="entry name" value="P-loop_NTPase"/>
</dbReference>
<dbReference type="SUPFAM" id="SSF90123">
    <property type="entry name" value="ABC transporter transmembrane region"/>
    <property type="match status" value="1"/>
</dbReference>
<dbReference type="InterPro" id="IPR017938">
    <property type="entry name" value="Riboflavin_synthase-like_b-brl"/>
</dbReference>
<dbReference type="PROSITE" id="PS50929">
    <property type="entry name" value="ABC_TM1F"/>
    <property type="match status" value="1"/>
</dbReference>
<evidence type="ECO:0000256" key="4">
    <source>
        <dbReference type="ARBA" id="ARBA00022475"/>
    </source>
</evidence>
<protein>
    <recommendedName>
        <fullName evidence="14">Mycobactin import ATP-binding/permease protein IrtA</fullName>
    </recommendedName>
</protein>
<evidence type="ECO:0000313" key="20">
    <source>
        <dbReference type="Proteomes" id="UP000005143"/>
    </source>
</evidence>
<dbReference type="Pfam" id="PF04954">
    <property type="entry name" value="SIP"/>
    <property type="match status" value="1"/>
</dbReference>
<evidence type="ECO:0000313" key="19">
    <source>
        <dbReference type="EMBL" id="EHN12968.1"/>
    </source>
</evidence>
<dbReference type="SUPFAM" id="SSF63380">
    <property type="entry name" value="Riboflavin synthase domain-like"/>
    <property type="match status" value="1"/>
</dbReference>
<dbReference type="PROSITE" id="PS51384">
    <property type="entry name" value="FAD_FR"/>
    <property type="match status" value="1"/>
</dbReference>
<dbReference type="Gene3D" id="1.20.1560.10">
    <property type="entry name" value="ABC transporter type 1, transmembrane domain"/>
    <property type="match status" value="1"/>
</dbReference>
<dbReference type="GO" id="GO:0016491">
    <property type="term" value="F:oxidoreductase activity"/>
    <property type="evidence" value="ECO:0007669"/>
    <property type="project" value="InterPro"/>
</dbReference>
<dbReference type="PROSITE" id="PS00211">
    <property type="entry name" value="ABC_TRANSPORTER_1"/>
    <property type="match status" value="1"/>
</dbReference>
<feature type="transmembrane region" description="Helical" evidence="15">
    <location>
        <begin position="440"/>
        <end position="463"/>
    </location>
</feature>
<dbReference type="EMBL" id="AGUD01000004">
    <property type="protein sequence ID" value="EHN12968.1"/>
    <property type="molecule type" value="Genomic_DNA"/>
</dbReference>
<keyword evidence="5" id="KW-0285">Flavoprotein</keyword>
<keyword evidence="4" id="KW-1003">Cell membrane</keyword>
<dbReference type="AlphaFoldDB" id="H0E009"/>
<evidence type="ECO:0000259" key="18">
    <source>
        <dbReference type="PROSITE" id="PS51384"/>
    </source>
</evidence>
<dbReference type="Gene3D" id="3.40.50.80">
    <property type="entry name" value="Nucleotide-binding domain of ferredoxin-NADP reductase (FNR) module"/>
    <property type="match status" value="1"/>
</dbReference>
<feature type="transmembrane region" description="Helical" evidence="15">
    <location>
        <begin position="341"/>
        <end position="365"/>
    </location>
</feature>
<dbReference type="InterPro" id="IPR003439">
    <property type="entry name" value="ABC_transporter-like_ATP-bd"/>
</dbReference>
<dbReference type="Proteomes" id="UP000005143">
    <property type="component" value="Unassembled WGS sequence"/>
</dbReference>
<dbReference type="Pfam" id="PF08021">
    <property type="entry name" value="FAD_binding_9"/>
    <property type="match status" value="1"/>
</dbReference>
<dbReference type="Gene3D" id="3.40.50.300">
    <property type="entry name" value="P-loop containing nucleotide triphosphate hydrolases"/>
    <property type="match status" value="1"/>
</dbReference>
<comment type="similarity">
    <text evidence="12">Belongs to the ABC transporter superfamily. Siderophore-Fe(3+) uptake transporter (SIUT) (TC 3.A.1.21) family.</text>
</comment>
<keyword evidence="9 19" id="KW-0067">ATP-binding</keyword>
<evidence type="ECO:0000256" key="2">
    <source>
        <dbReference type="ARBA" id="ARBA00004429"/>
    </source>
</evidence>
<comment type="subunit">
    <text evidence="13">Forms a heterodimer with IrtB.</text>
</comment>